<keyword evidence="1" id="KW-1133">Transmembrane helix</keyword>
<keyword evidence="1" id="KW-0472">Membrane</keyword>
<organism evidence="2 3">
    <name type="scientific">Pseudoflavonifractor capillosus ATCC 29799</name>
    <dbReference type="NCBI Taxonomy" id="411467"/>
    <lineage>
        <taxon>Bacteria</taxon>
        <taxon>Bacillati</taxon>
        <taxon>Bacillota</taxon>
        <taxon>Clostridia</taxon>
        <taxon>Eubacteriales</taxon>
        <taxon>Oscillospiraceae</taxon>
        <taxon>Pseudoflavonifractor</taxon>
    </lineage>
</organism>
<dbReference type="EMBL" id="AAXG02000016">
    <property type="protein sequence ID" value="EDM99525.1"/>
    <property type="molecule type" value="Genomic_DNA"/>
</dbReference>
<gene>
    <name evidence="2" type="ORF">BACCAP_02582</name>
</gene>
<keyword evidence="1" id="KW-0812">Transmembrane</keyword>
<evidence type="ECO:0000313" key="2">
    <source>
        <dbReference type="EMBL" id="EDM99525.1"/>
    </source>
</evidence>
<reference evidence="2 3" key="1">
    <citation type="submission" date="2007-04" db="EMBL/GenBank/DDBJ databases">
        <authorList>
            <person name="Fulton L."/>
            <person name="Clifton S."/>
            <person name="Fulton B."/>
            <person name="Xu J."/>
            <person name="Minx P."/>
            <person name="Pepin K.H."/>
            <person name="Johnson M."/>
            <person name="Thiruvilangam P."/>
            <person name="Bhonagiri V."/>
            <person name="Nash W.E."/>
            <person name="Mardis E.R."/>
            <person name="Wilson R.K."/>
        </authorList>
    </citation>
    <scope>NUCLEOTIDE SEQUENCE [LARGE SCALE GENOMIC DNA]</scope>
    <source>
        <strain evidence="2 3">ATCC 29799</strain>
    </source>
</reference>
<dbReference type="AlphaFoldDB" id="A6NWI8"/>
<protein>
    <submittedName>
        <fullName evidence="2">Uncharacterized protein</fullName>
    </submittedName>
</protein>
<dbReference type="STRING" id="411467.BACCAP_02582"/>
<proteinExistence type="predicted"/>
<evidence type="ECO:0000313" key="3">
    <source>
        <dbReference type="Proteomes" id="UP000003639"/>
    </source>
</evidence>
<dbReference type="Proteomes" id="UP000003639">
    <property type="component" value="Unassembled WGS sequence"/>
</dbReference>
<name>A6NWI8_9FIRM</name>
<reference evidence="2 3" key="2">
    <citation type="submission" date="2007-06" db="EMBL/GenBank/DDBJ databases">
        <title>Draft genome sequence of Pseudoflavonifractor capillosus ATCC 29799.</title>
        <authorList>
            <person name="Sudarsanam P."/>
            <person name="Ley R."/>
            <person name="Guruge J."/>
            <person name="Turnbaugh P.J."/>
            <person name="Mahowald M."/>
            <person name="Liep D."/>
            <person name="Gordon J."/>
        </authorList>
    </citation>
    <scope>NUCLEOTIDE SEQUENCE [LARGE SCALE GENOMIC DNA]</scope>
    <source>
        <strain evidence="2 3">ATCC 29799</strain>
    </source>
</reference>
<accession>A6NWI8</accession>
<comment type="caution">
    <text evidence="2">The sequence shown here is derived from an EMBL/GenBank/DDBJ whole genome shotgun (WGS) entry which is preliminary data.</text>
</comment>
<sequence>MVIVSVWQVHSAAIFSSRSQSQFYKDWMQRIVLQFFSALPYHILTSVDLFIKLFFR</sequence>
<feature type="transmembrane region" description="Helical" evidence="1">
    <location>
        <begin position="31"/>
        <end position="55"/>
    </location>
</feature>
<evidence type="ECO:0000256" key="1">
    <source>
        <dbReference type="SAM" id="Phobius"/>
    </source>
</evidence>
<keyword evidence="3" id="KW-1185">Reference proteome</keyword>